<accession>Q6YT87</accession>
<name>Q6YT87_ORYSJ</name>
<reference evidence="3" key="1">
    <citation type="journal article" date="2005" name="Nature">
        <title>The map-based sequence of the rice genome.</title>
        <authorList>
            <consortium name="International rice genome sequencing project (IRGSP)"/>
            <person name="Matsumoto T."/>
            <person name="Wu J."/>
            <person name="Kanamori H."/>
            <person name="Katayose Y."/>
            <person name="Fujisawa M."/>
            <person name="Namiki N."/>
            <person name="Mizuno H."/>
            <person name="Yamamoto K."/>
            <person name="Antonio B.A."/>
            <person name="Baba T."/>
            <person name="Sakata K."/>
            <person name="Nagamura Y."/>
            <person name="Aoki H."/>
            <person name="Arikawa K."/>
            <person name="Arita K."/>
            <person name="Bito T."/>
            <person name="Chiden Y."/>
            <person name="Fujitsuka N."/>
            <person name="Fukunaka R."/>
            <person name="Hamada M."/>
            <person name="Harada C."/>
            <person name="Hayashi A."/>
            <person name="Hijishita S."/>
            <person name="Honda M."/>
            <person name="Hosokawa S."/>
            <person name="Ichikawa Y."/>
            <person name="Idonuma A."/>
            <person name="Iijima M."/>
            <person name="Ikeda M."/>
            <person name="Ikeno M."/>
            <person name="Ito K."/>
            <person name="Ito S."/>
            <person name="Ito T."/>
            <person name="Ito Y."/>
            <person name="Ito Y."/>
            <person name="Iwabuchi A."/>
            <person name="Kamiya K."/>
            <person name="Karasawa W."/>
            <person name="Kurita K."/>
            <person name="Katagiri S."/>
            <person name="Kikuta A."/>
            <person name="Kobayashi H."/>
            <person name="Kobayashi N."/>
            <person name="Machita K."/>
            <person name="Maehara T."/>
            <person name="Masukawa M."/>
            <person name="Mizubayashi T."/>
            <person name="Mukai Y."/>
            <person name="Nagasaki H."/>
            <person name="Nagata Y."/>
            <person name="Naito S."/>
            <person name="Nakashima M."/>
            <person name="Nakama Y."/>
            <person name="Nakamichi Y."/>
            <person name="Nakamura M."/>
            <person name="Meguro A."/>
            <person name="Negishi M."/>
            <person name="Ohta I."/>
            <person name="Ohta T."/>
            <person name="Okamoto M."/>
            <person name="Ono N."/>
            <person name="Saji S."/>
            <person name="Sakaguchi M."/>
            <person name="Sakai K."/>
            <person name="Shibata M."/>
            <person name="Shimokawa T."/>
            <person name="Song J."/>
            <person name="Takazaki Y."/>
            <person name="Terasawa K."/>
            <person name="Tsugane M."/>
            <person name="Tsuji K."/>
            <person name="Ueda S."/>
            <person name="Waki K."/>
            <person name="Yamagata H."/>
            <person name="Yamamoto M."/>
            <person name="Yamamoto S."/>
            <person name="Yamane H."/>
            <person name="Yoshiki S."/>
            <person name="Yoshihara R."/>
            <person name="Yukawa K."/>
            <person name="Zhong H."/>
            <person name="Yano M."/>
            <person name="Yuan Q."/>
            <person name="Ouyang S."/>
            <person name="Liu J."/>
            <person name="Jones K.M."/>
            <person name="Gansberger K."/>
            <person name="Moffat K."/>
            <person name="Hill J."/>
            <person name="Bera J."/>
            <person name="Fadrosh D."/>
            <person name="Jin S."/>
            <person name="Johri S."/>
            <person name="Kim M."/>
            <person name="Overton L."/>
            <person name="Reardon M."/>
            <person name="Tsitrin T."/>
            <person name="Vuong H."/>
            <person name="Weaver B."/>
            <person name="Ciecko A."/>
            <person name="Tallon L."/>
            <person name="Jackson J."/>
            <person name="Pai G."/>
            <person name="Aken S.V."/>
            <person name="Utterback T."/>
            <person name="Reidmuller S."/>
            <person name="Feldblyum T."/>
            <person name="Hsiao J."/>
            <person name="Zismann V."/>
            <person name="Iobst S."/>
            <person name="de Vazeille A.R."/>
            <person name="Buell C.R."/>
            <person name="Ying K."/>
            <person name="Li Y."/>
            <person name="Lu T."/>
            <person name="Huang Y."/>
            <person name="Zhao Q."/>
            <person name="Feng Q."/>
            <person name="Zhang L."/>
            <person name="Zhu J."/>
            <person name="Weng Q."/>
            <person name="Mu J."/>
            <person name="Lu Y."/>
            <person name="Fan D."/>
            <person name="Liu Y."/>
            <person name="Guan J."/>
            <person name="Zhang Y."/>
            <person name="Yu S."/>
            <person name="Liu X."/>
            <person name="Zhang Y."/>
            <person name="Hong G."/>
            <person name="Han B."/>
            <person name="Choisne N."/>
            <person name="Demange N."/>
            <person name="Orjeda G."/>
            <person name="Samain S."/>
            <person name="Cattolico L."/>
            <person name="Pelletier E."/>
            <person name="Couloux A."/>
            <person name="Segurens B."/>
            <person name="Wincker P."/>
            <person name="D'Hont A."/>
            <person name="Scarpelli C."/>
            <person name="Weissenbach J."/>
            <person name="Salanoubat M."/>
            <person name="Quetier F."/>
            <person name="Yu Y."/>
            <person name="Kim H.R."/>
            <person name="Rambo T."/>
            <person name="Currie J."/>
            <person name="Collura K."/>
            <person name="Luo M."/>
            <person name="Yang T."/>
            <person name="Ammiraju J.S.S."/>
            <person name="Engler F."/>
            <person name="Soderlund C."/>
            <person name="Wing R.A."/>
            <person name="Palmer L.E."/>
            <person name="de la Bastide M."/>
            <person name="Spiegel L."/>
            <person name="Nascimento L."/>
            <person name="Zutavern T."/>
            <person name="O'Shaughnessy A."/>
            <person name="Dike S."/>
            <person name="Dedhia N."/>
            <person name="Preston R."/>
            <person name="Balija V."/>
            <person name="McCombie W.R."/>
            <person name="Chow T."/>
            <person name="Chen H."/>
            <person name="Chung M."/>
            <person name="Chen C."/>
            <person name="Shaw J."/>
            <person name="Wu H."/>
            <person name="Hsiao K."/>
            <person name="Chao Y."/>
            <person name="Chu M."/>
            <person name="Cheng C."/>
            <person name="Hour A."/>
            <person name="Lee P."/>
            <person name="Lin S."/>
            <person name="Lin Y."/>
            <person name="Liou J."/>
            <person name="Liu S."/>
            <person name="Hsing Y."/>
            <person name="Raghuvanshi S."/>
            <person name="Mohanty A."/>
            <person name="Bharti A.K."/>
            <person name="Gaur A."/>
            <person name="Gupta V."/>
            <person name="Kumar D."/>
            <person name="Ravi V."/>
            <person name="Vij S."/>
            <person name="Kapur A."/>
            <person name="Khurana P."/>
            <person name="Khurana P."/>
            <person name="Khurana J.P."/>
            <person name="Tyagi A.K."/>
            <person name="Gaikwad K."/>
            <person name="Singh A."/>
            <person name="Dalal V."/>
            <person name="Srivastava S."/>
            <person name="Dixit A."/>
            <person name="Pal A.K."/>
            <person name="Ghazi I.A."/>
            <person name="Yadav M."/>
            <person name="Pandit A."/>
            <person name="Bhargava A."/>
            <person name="Sureshbabu K."/>
            <person name="Batra K."/>
            <person name="Sharma T.R."/>
            <person name="Mohapatra T."/>
            <person name="Singh N.K."/>
            <person name="Messing J."/>
            <person name="Nelson A.B."/>
            <person name="Fuks G."/>
            <person name="Kavchok S."/>
            <person name="Keizer G."/>
            <person name="Linton E."/>
            <person name="Llaca V."/>
            <person name="Song R."/>
            <person name="Tanyolac B."/>
            <person name="Young S."/>
            <person name="Ho-Il K."/>
            <person name="Hahn J.H."/>
            <person name="Sangsakoo G."/>
            <person name="Vanavichit A."/>
            <person name="de Mattos Luiz.A.T."/>
            <person name="Zimmer P.D."/>
            <person name="Malone G."/>
            <person name="Dellagostin O."/>
            <person name="de Oliveira A.C."/>
            <person name="Bevan M."/>
            <person name="Bancroft I."/>
            <person name="Minx P."/>
            <person name="Cordum H."/>
            <person name="Wilson R."/>
            <person name="Cheng Z."/>
            <person name="Jin W."/>
            <person name="Jiang J."/>
            <person name="Leong S.A."/>
            <person name="Iwama H."/>
            <person name="Gojobori T."/>
            <person name="Itoh T."/>
            <person name="Niimura Y."/>
            <person name="Fujii Y."/>
            <person name="Habara T."/>
            <person name="Sakai H."/>
            <person name="Sato Y."/>
            <person name="Wilson G."/>
            <person name="Kumar K."/>
            <person name="McCouch S."/>
            <person name="Juretic N."/>
            <person name="Hoen D."/>
            <person name="Wright S."/>
            <person name="Bruskiewich R."/>
            <person name="Bureau T."/>
            <person name="Miyao A."/>
            <person name="Hirochika H."/>
            <person name="Nishikawa T."/>
            <person name="Kadowaki K."/>
            <person name="Sugiura M."/>
            <person name="Burr B."/>
            <person name="Sasaki T."/>
        </authorList>
    </citation>
    <scope>NUCLEOTIDE SEQUENCE [LARGE SCALE GENOMIC DNA]</scope>
    <source>
        <strain evidence="3">cv. Nipponbare</strain>
    </source>
</reference>
<protein>
    <submittedName>
        <fullName evidence="2">Uncharacterized protein</fullName>
    </submittedName>
</protein>
<dbReference type="EMBL" id="AP006159">
    <property type="protein sequence ID" value="BAC84705.1"/>
    <property type="molecule type" value="Genomic_DNA"/>
</dbReference>
<evidence type="ECO:0000256" key="1">
    <source>
        <dbReference type="SAM" id="MobiDB-lite"/>
    </source>
</evidence>
<proteinExistence type="predicted"/>
<dbReference type="AlphaFoldDB" id="Q6YT87"/>
<organism evidence="2 3">
    <name type="scientific">Oryza sativa subsp. japonica</name>
    <name type="common">Rice</name>
    <dbReference type="NCBI Taxonomy" id="39947"/>
    <lineage>
        <taxon>Eukaryota</taxon>
        <taxon>Viridiplantae</taxon>
        <taxon>Streptophyta</taxon>
        <taxon>Embryophyta</taxon>
        <taxon>Tracheophyta</taxon>
        <taxon>Spermatophyta</taxon>
        <taxon>Magnoliopsida</taxon>
        <taxon>Liliopsida</taxon>
        <taxon>Poales</taxon>
        <taxon>Poaceae</taxon>
        <taxon>BOP clade</taxon>
        <taxon>Oryzoideae</taxon>
        <taxon>Oryzeae</taxon>
        <taxon>Oryzinae</taxon>
        <taxon>Oryza</taxon>
        <taxon>Oryza sativa</taxon>
    </lineage>
</organism>
<reference evidence="3" key="2">
    <citation type="journal article" date="2008" name="Nucleic Acids Res.">
        <title>The rice annotation project database (RAP-DB): 2008 update.</title>
        <authorList>
            <consortium name="The rice annotation project (RAP)"/>
        </authorList>
    </citation>
    <scope>GENOME REANNOTATION</scope>
    <source>
        <strain evidence="3">cv. Nipponbare</strain>
    </source>
</reference>
<gene>
    <name evidence="2" type="primary">B1157F01.36</name>
</gene>
<evidence type="ECO:0000313" key="3">
    <source>
        <dbReference type="Proteomes" id="UP000000763"/>
    </source>
</evidence>
<feature type="region of interest" description="Disordered" evidence="1">
    <location>
        <begin position="45"/>
        <end position="65"/>
    </location>
</feature>
<sequence>MRCDRKDGENNLHRSADVAPEIVEEEPPLLLTALSRLHRCCPLHGPVDVEEKPHGHQGGARRRRLRRTCSLPLALPIDRYGGRRKREGMGEGEIR</sequence>
<evidence type="ECO:0000313" key="2">
    <source>
        <dbReference type="EMBL" id="BAC84705.1"/>
    </source>
</evidence>
<dbReference type="Proteomes" id="UP000000763">
    <property type="component" value="Chromosome 7"/>
</dbReference>